<comment type="caution">
    <text evidence="5">The sequence shown here is derived from an EMBL/GenBank/DDBJ whole genome shotgun (WGS) entry which is preliminary data.</text>
</comment>
<dbReference type="GO" id="GO:0016887">
    <property type="term" value="F:ATP hydrolysis activity"/>
    <property type="evidence" value="ECO:0007669"/>
    <property type="project" value="TreeGrafter"/>
</dbReference>
<comment type="similarity">
    <text evidence="1">Belongs to the GSP E family.</text>
</comment>
<reference evidence="5" key="1">
    <citation type="submission" date="2020-07" db="EMBL/GenBank/DDBJ databases">
        <title>A pangenomic view of the genus Pectobacterium provides insights into genome organization, phylogeny, and virulence.</title>
        <authorList>
            <person name="Jonkheer E."/>
            <person name="Brankovics B."/>
            <person name="Houwers I."/>
            <person name="Van Der Wolf J."/>
            <person name="Bonants P."/>
            <person name="Vreeburg R."/>
            <person name="Bollema R."/>
            <person name="De Haan J."/>
            <person name="Berke L."/>
            <person name="De Ridder D."/>
            <person name="Smit S."/>
            <person name="Van Der Lee T.A.J."/>
        </authorList>
    </citation>
    <scope>NUCLEOTIDE SEQUENCE</scope>
    <source>
        <strain evidence="5">NAK:433</strain>
    </source>
</reference>
<organism evidence="5 6">
    <name type="scientific">Pectobacterium brasiliense</name>
    <dbReference type="NCBI Taxonomy" id="180957"/>
    <lineage>
        <taxon>Bacteria</taxon>
        <taxon>Pseudomonadati</taxon>
        <taxon>Pseudomonadota</taxon>
        <taxon>Gammaproteobacteria</taxon>
        <taxon>Enterobacterales</taxon>
        <taxon>Pectobacteriaceae</taxon>
        <taxon>Pectobacterium</taxon>
    </lineage>
</organism>
<sequence length="69" mass="7424">PKAELGFGRILRAMLRQDPDVIMIGEIRDAETAEIAVKAAQTGHLVMSTLHTNSAVETLTRLSHLGITG</sequence>
<dbReference type="Pfam" id="PF00437">
    <property type="entry name" value="T2SSE"/>
    <property type="match status" value="1"/>
</dbReference>
<dbReference type="Proteomes" id="UP000768524">
    <property type="component" value="Unassembled WGS sequence"/>
</dbReference>
<dbReference type="InterPro" id="IPR001482">
    <property type="entry name" value="T2SS/T4SS_dom"/>
</dbReference>
<evidence type="ECO:0000313" key="5">
    <source>
        <dbReference type="EMBL" id="MBN3053875.1"/>
    </source>
</evidence>
<gene>
    <name evidence="5" type="primary">tadA</name>
    <name evidence="5" type="ORF">H4F45_21050</name>
</gene>
<feature type="non-terminal residue" evidence="5">
    <location>
        <position position="1"/>
    </location>
</feature>
<evidence type="ECO:0000256" key="3">
    <source>
        <dbReference type="ARBA" id="ARBA00022840"/>
    </source>
</evidence>
<dbReference type="GO" id="GO:0005524">
    <property type="term" value="F:ATP binding"/>
    <property type="evidence" value="ECO:0007669"/>
    <property type="project" value="UniProtKB-KW"/>
</dbReference>
<dbReference type="SUPFAM" id="SSF52540">
    <property type="entry name" value="P-loop containing nucleoside triphosphate hydrolases"/>
    <property type="match status" value="1"/>
</dbReference>
<protein>
    <submittedName>
        <fullName evidence="5">Flp pilus assembly complex ATPase component TadA</fullName>
    </submittedName>
</protein>
<proteinExistence type="inferred from homology"/>
<evidence type="ECO:0000256" key="2">
    <source>
        <dbReference type="ARBA" id="ARBA00022741"/>
    </source>
</evidence>
<keyword evidence="2" id="KW-0547">Nucleotide-binding</keyword>
<evidence type="ECO:0000259" key="4">
    <source>
        <dbReference type="PROSITE" id="PS00662"/>
    </source>
</evidence>
<keyword evidence="3" id="KW-0067">ATP-binding</keyword>
<dbReference type="GO" id="GO:0005886">
    <property type="term" value="C:plasma membrane"/>
    <property type="evidence" value="ECO:0007669"/>
    <property type="project" value="TreeGrafter"/>
</dbReference>
<evidence type="ECO:0000256" key="1">
    <source>
        <dbReference type="ARBA" id="ARBA00006611"/>
    </source>
</evidence>
<dbReference type="PANTHER" id="PTHR30258:SF1">
    <property type="entry name" value="PROTEIN TRANSPORT PROTEIN HOFB HOMOLOG"/>
    <property type="match status" value="1"/>
</dbReference>
<accession>A0AAE3BHM0</accession>
<feature type="domain" description="Bacterial type II secretion system protein E" evidence="4">
    <location>
        <begin position="15"/>
        <end position="29"/>
    </location>
</feature>
<dbReference type="PANTHER" id="PTHR30258">
    <property type="entry name" value="TYPE II SECRETION SYSTEM PROTEIN GSPE-RELATED"/>
    <property type="match status" value="1"/>
</dbReference>
<dbReference type="PROSITE" id="PS00662">
    <property type="entry name" value="T2SP_E"/>
    <property type="match status" value="1"/>
</dbReference>
<dbReference type="AlphaFoldDB" id="A0AAE3BHM0"/>
<name>A0AAE3BHM0_9GAMM</name>
<dbReference type="EMBL" id="JACGEP010000216">
    <property type="protein sequence ID" value="MBN3053875.1"/>
    <property type="molecule type" value="Genomic_DNA"/>
</dbReference>
<dbReference type="Gene3D" id="3.40.50.300">
    <property type="entry name" value="P-loop containing nucleotide triphosphate hydrolases"/>
    <property type="match status" value="1"/>
</dbReference>
<feature type="non-terminal residue" evidence="5">
    <location>
        <position position="69"/>
    </location>
</feature>
<dbReference type="InterPro" id="IPR027417">
    <property type="entry name" value="P-loop_NTPase"/>
</dbReference>
<dbReference type="RefSeq" id="WP_205560230.1">
    <property type="nucleotide sequence ID" value="NZ_JACGEP010000216.1"/>
</dbReference>
<evidence type="ECO:0000313" key="6">
    <source>
        <dbReference type="Proteomes" id="UP000768524"/>
    </source>
</evidence>